<name>A0AAJ5VB37_MICMQ</name>
<protein>
    <submittedName>
        <fullName evidence="1">Uncharacterized protein</fullName>
    </submittedName>
</protein>
<dbReference type="RefSeq" id="WP_255163343.1">
    <property type="nucleotide sequence ID" value="NZ_CBDRLE010000004.1"/>
</dbReference>
<dbReference type="AlphaFoldDB" id="A0AAJ5VB37"/>
<dbReference type="EMBL" id="CP118606">
    <property type="protein sequence ID" value="WEF20989.1"/>
    <property type="molecule type" value="Genomic_DNA"/>
</dbReference>
<proteinExistence type="predicted"/>
<sequence length="184" mass="19666">MRIIFLRLSTPAVFISSVLKNDRREVDMSREEHAREGVQAVLTDDEVIDVAVVMPRGSTKSGVIGAALGVGFGGDNQTAWGVAGGMLAQRAHSASMGSYPSIVLAVSPTKLYVLGRRRTGLVGGWKDLALVAHIDRADLTVHTRHSGTVRVIELTDDTTGNVLEFEAQNIGGLGLKDFLNELGE</sequence>
<organism evidence="1 2">
    <name type="scientific">Microbacterium maritypicum</name>
    <name type="common">Microbacterium liquefaciens</name>
    <dbReference type="NCBI Taxonomy" id="33918"/>
    <lineage>
        <taxon>Bacteria</taxon>
        <taxon>Bacillati</taxon>
        <taxon>Actinomycetota</taxon>
        <taxon>Actinomycetes</taxon>
        <taxon>Micrococcales</taxon>
        <taxon>Microbacteriaceae</taxon>
        <taxon>Microbacterium</taxon>
    </lineage>
</organism>
<gene>
    <name evidence="1" type="ORF">PWF71_17130</name>
</gene>
<evidence type="ECO:0000313" key="1">
    <source>
        <dbReference type="EMBL" id="WEF20989.1"/>
    </source>
</evidence>
<evidence type="ECO:0000313" key="2">
    <source>
        <dbReference type="Proteomes" id="UP001214756"/>
    </source>
</evidence>
<reference evidence="1" key="1">
    <citation type="submission" date="2023-02" db="EMBL/GenBank/DDBJ databases">
        <title>Genome sequence of Microbacterium liquefaciens B1075.</title>
        <authorList>
            <person name="Cao J."/>
            <person name="Li X."/>
        </authorList>
    </citation>
    <scope>NUCLEOTIDE SEQUENCE</scope>
    <source>
        <strain evidence="1">B1075</strain>
    </source>
</reference>
<dbReference type="GeneID" id="87017430"/>
<accession>A0AAJ5VB37</accession>
<dbReference type="Proteomes" id="UP001214756">
    <property type="component" value="Chromosome"/>
</dbReference>